<evidence type="ECO:0000256" key="1">
    <source>
        <dbReference type="SAM" id="MobiDB-lite"/>
    </source>
</evidence>
<comment type="caution">
    <text evidence="2">The sequence shown here is derived from an EMBL/GenBank/DDBJ whole genome shotgun (WGS) entry which is preliminary data.</text>
</comment>
<accession>A0A9D4YZG7</accession>
<proteinExistence type="predicted"/>
<gene>
    <name evidence="2" type="ORF">D9Q98_003479</name>
</gene>
<dbReference type="AlphaFoldDB" id="A0A9D4YZG7"/>
<name>A0A9D4YZG7_CHLVU</name>
<feature type="compositionally biased region" description="Low complexity" evidence="1">
    <location>
        <begin position="143"/>
        <end position="163"/>
    </location>
</feature>
<dbReference type="EMBL" id="SIDB01000004">
    <property type="protein sequence ID" value="KAI3433670.1"/>
    <property type="molecule type" value="Genomic_DNA"/>
</dbReference>
<feature type="compositionally biased region" description="Low complexity" evidence="1">
    <location>
        <begin position="222"/>
        <end position="231"/>
    </location>
</feature>
<keyword evidence="3" id="KW-1185">Reference proteome</keyword>
<reference evidence="2" key="2">
    <citation type="submission" date="2020-11" db="EMBL/GenBank/DDBJ databases">
        <authorList>
            <person name="Cecchin M."/>
            <person name="Marcolungo L."/>
            <person name="Rossato M."/>
            <person name="Girolomoni L."/>
            <person name="Cosentino E."/>
            <person name="Cuine S."/>
            <person name="Li-Beisson Y."/>
            <person name="Delledonne M."/>
            <person name="Ballottari M."/>
        </authorList>
    </citation>
    <scope>NUCLEOTIDE SEQUENCE</scope>
    <source>
        <strain evidence="2">211/11P</strain>
        <tissue evidence="2">Whole cell</tissue>
    </source>
</reference>
<reference evidence="2" key="1">
    <citation type="journal article" date="2019" name="Plant J.">
        <title>Chlorella vulgaris genome assembly and annotation reveals the molecular basis for metabolic acclimation to high light conditions.</title>
        <authorList>
            <person name="Cecchin M."/>
            <person name="Marcolungo L."/>
            <person name="Rossato M."/>
            <person name="Girolomoni L."/>
            <person name="Cosentino E."/>
            <person name="Cuine S."/>
            <person name="Li-Beisson Y."/>
            <person name="Delledonne M."/>
            <person name="Ballottari M."/>
        </authorList>
    </citation>
    <scope>NUCLEOTIDE SEQUENCE</scope>
    <source>
        <strain evidence="2">211/11P</strain>
    </source>
</reference>
<feature type="region of interest" description="Disordered" evidence="1">
    <location>
        <begin position="135"/>
        <end position="166"/>
    </location>
</feature>
<organism evidence="2 3">
    <name type="scientific">Chlorella vulgaris</name>
    <name type="common">Green alga</name>
    <dbReference type="NCBI Taxonomy" id="3077"/>
    <lineage>
        <taxon>Eukaryota</taxon>
        <taxon>Viridiplantae</taxon>
        <taxon>Chlorophyta</taxon>
        <taxon>core chlorophytes</taxon>
        <taxon>Trebouxiophyceae</taxon>
        <taxon>Chlorellales</taxon>
        <taxon>Chlorellaceae</taxon>
        <taxon>Chlorella clade</taxon>
        <taxon>Chlorella</taxon>
    </lineage>
</organism>
<evidence type="ECO:0000313" key="3">
    <source>
        <dbReference type="Proteomes" id="UP001055712"/>
    </source>
</evidence>
<protein>
    <submittedName>
        <fullName evidence="2">Uncharacterized protein</fullName>
    </submittedName>
</protein>
<evidence type="ECO:0000313" key="2">
    <source>
        <dbReference type="EMBL" id="KAI3433670.1"/>
    </source>
</evidence>
<sequence>MQALDAFQEPHWLSRYLAAEGNFSTIDNGTLEFLSKTFGCSPILLVPVDYSAPLPRTIGLDITSLLLPAPQSHAPEEPGLAEPPPTLTELENVLTGAAASSDEGSLTELSQWFTDLTLGDKQVALASVAKALSFATDPPSQPEMPAVPQQPPQAIEPAAAPVGAPAPPPVAAPALTVYADPDGITAPPRIPVAAPIIAPRPAPLADRTNLPGAGAQARHGSKAASLKQLSSKLHVAHSQKAVLQPLPPEEVKALLDYQLSASEPVRPPWWRGNQPRSKRTGN</sequence>
<feature type="region of interest" description="Disordered" evidence="1">
    <location>
        <begin position="202"/>
        <end position="231"/>
    </location>
</feature>
<dbReference type="Proteomes" id="UP001055712">
    <property type="component" value="Unassembled WGS sequence"/>
</dbReference>
<dbReference type="OrthoDB" id="10654795at2759"/>